<evidence type="ECO:0000313" key="3">
    <source>
        <dbReference type="Proteomes" id="UP001159363"/>
    </source>
</evidence>
<evidence type="ECO:0000256" key="1">
    <source>
        <dbReference type="SAM" id="SignalP"/>
    </source>
</evidence>
<dbReference type="InterPro" id="IPR039676">
    <property type="entry name" value="AOAH"/>
</dbReference>
<dbReference type="PANTHER" id="PTHR15010:SF0">
    <property type="entry name" value="ACYLOXYACYL HYDROLASE"/>
    <property type="match status" value="1"/>
</dbReference>
<dbReference type="Proteomes" id="UP001159363">
    <property type="component" value="Chromosome 12"/>
</dbReference>
<dbReference type="PANTHER" id="PTHR15010">
    <property type="entry name" value="ACYLOXYACYL HYDROLASE"/>
    <property type="match status" value="1"/>
</dbReference>
<feature type="signal peptide" evidence="1">
    <location>
        <begin position="1"/>
        <end position="19"/>
    </location>
</feature>
<evidence type="ECO:0000313" key="2">
    <source>
        <dbReference type="EMBL" id="KAJ8870455.1"/>
    </source>
</evidence>
<keyword evidence="1" id="KW-0732">Signal</keyword>
<organism evidence="2 3">
    <name type="scientific">Dryococelus australis</name>
    <dbReference type="NCBI Taxonomy" id="614101"/>
    <lineage>
        <taxon>Eukaryota</taxon>
        <taxon>Metazoa</taxon>
        <taxon>Ecdysozoa</taxon>
        <taxon>Arthropoda</taxon>
        <taxon>Hexapoda</taxon>
        <taxon>Insecta</taxon>
        <taxon>Pterygota</taxon>
        <taxon>Neoptera</taxon>
        <taxon>Polyneoptera</taxon>
        <taxon>Phasmatodea</taxon>
        <taxon>Verophasmatodea</taxon>
        <taxon>Anareolatae</taxon>
        <taxon>Phasmatidae</taxon>
        <taxon>Eurycanthinae</taxon>
        <taxon>Dryococelus</taxon>
    </lineage>
</organism>
<name>A0ABQ9GDH7_9NEOP</name>
<protein>
    <recommendedName>
        <fullName evidence="4">Saposin B-type domain-containing protein</fullName>
    </recommendedName>
</protein>
<proteinExistence type="predicted"/>
<reference evidence="2 3" key="1">
    <citation type="submission" date="2023-02" db="EMBL/GenBank/DDBJ databases">
        <title>LHISI_Scaffold_Assembly.</title>
        <authorList>
            <person name="Stuart O.P."/>
            <person name="Cleave R."/>
            <person name="Magrath M.J.L."/>
            <person name="Mikheyev A.S."/>
        </authorList>
    </citation>
    <scope>NUCLEOTIDE SEQUENCE [LARGE SCALE GENOMIC DNA]</scope>
    <source>
        <strain evidence="2">Daus_M_001</strain>
        <tissue evidence="2">Leg muscle</tissue>
    </source>
</reference>
<feature type="chain" id="PRO_5045593133" description="Saposin B-type domain-containing protein" evidence="1">
    <location>
        <begin position="20"/>
        <end position="863"/>
    </location>
</feature>
<accession>A0ABQ9GDH7</accession>
<comment type="caution">
    <text evidence="2">The sequence shown here is derived from an EMBL/GenBank/DDBJ whole genome shotgun (WGS) entry which is preliminary data.</text>
</comment>
<evidence type="ECO:0008006" key="4">
    <source>
        <dbReference type="Google" id="ProtNLM"/>
    </source>
</evidence>
<dbReference type="EMBL" id="JARBHB010000013">
    <property type="protein sequence ID" value="KAJ8870455.1"/>
    <property type="molecule type" value="Genomic_DNA"/>
</dbReference>
<keyword evidence="3" id="KW-1185">Reference proteome</keyword>
<sequence length="863" mass="96576">MISLLVIFCVLTAGNYVDCRGINGGVGCAACTIMSGITSQLTLIQNETIYNASLKLCNKLPSTAKEYCDTFVFLLEPLIISSFAEDDAISAMDELTTKAPTHHFTSPSGIRHSSWISCRHCTLATFNTTSADDFEDDNSGYRCGGSACIRGNGDESAYHAKCRPVEDYKKKMKGLLSFSCKNADAPATCMSMLLSCPRINGSGKPCYILLIQYIEAVGHEYWLAEANPMVALYQGNTSKSSMFLLSQRITQGVMLTELRETNLLPLNVLYNLPPGKEVFADEAYKARNTSLMRSIKNIKALAKNICKLPIFNSLCSAVNETYRRLEPFFDADGDGFSMFQDMRGTYWRGKDCADWESSAYPGRQPLDGDISFDHNCNGIFGRNPVSGQPYETELCKNSGARGVAYFGDSVGGHFHFPDAWLNPVKVPLDFHLHSVIKHIVLDEINWPQLGYATGFMNSTEPTLVQGFTDSIYLRLRTRNLCNHRDYQNLAQNADSSFDVPRHVFSLARNKNIDKPLLIFYAVLGIDVCNEIKMKACAVHVKKETGFILLEYTIMPDCRFSNTFDHMTKPATFRKNVHNALKLLDVRVPVDSHVVLLGLVDGGMIFDIMADRLHPIGILLGFLDSFLLFRRKNKGYFSVVRHGGLEIGFVCAYQGATWSAPTKVSGIGGASGRGQLNGDVHYRDVYRWFNCMEIGPCYGWLNENATIRKLTTKSTQERRLFCQLTTFPPSGISRVPAPQSTAIKQSAGHLESDMIRGREWNLELETSYKLNAMLKDVAATEKFNSFDVHYLENPLHEIFYEWQKNNSAWMLVESVDSLHPTQLAQPAITDALWKKMLANFPHVLGEVNPNNERIKQLFKDQGGH</sequence>
<gene>
    <name evidence="2" type="ORF">PR048_029477</name>
</gene>